<feature type="compositionally biased region" description="Low complexity" evidence="1">
    <location>
        <begin position="225"/>
        <end position="241"/>
    </location>
</feature>
<protein>
    <submittedName>
        <fullName evidence="2">Uncharacterized protein</fullName>
    </submittedName>
</protein>
<evidence type="ECO:0000313" key="3">
    <source>
        <dbReference type="Proteomes" id="UP000287651"/>
    </source>
</evidence>
<dbReference type="Proteomes" id="UP000287651">
    <property type="component" value="Unassembled WGS sequence"/>
</dbReference>
<accession>A0A426Y3T6</accession>
<evidence type="ECO:0000313" key="2">
    <source>
        <dbReference type="EMBL" id="RRT46412.1"/>
    </source>
</evidence>
<dbReference type="AlphaFoldDB" id="A0A426Y3T6"/>
<gene>
    <name evidence="2" type="ORF">B296_00022439</name>
</gene>
<organism evidence="2 3">
    <name type="scientific">Ensete ventricosum</name>
    <name type="common">Abyssinian banana</name>
    <name type="synonym">Musa ensete</name>
    <dbReference type="NCBI Taxonomy" id="4639"/>
    <lineage>
        <taxon>Eukaryota</taxon>
        <taxon>Viridiplantae</taxon>
        <taxon>Streptophyta</taxon>
        <taxon>Embryophyta</taxon>
        <taxon>Tracheophyta</taxon>
        <taxon>Spermatophyta</taxon>
        <taxon>Magnoliopsida</taxon>
        <taxon>Liliopsida</taxon>
        <taxon>Zingiberales</taxon>
        <taxon>Musaceae</taxon>
        <taxon>Ensete</taxon>
    </lineage>
</organism>
<proteinExistence type="predicted"/>
<reference evidence="2 3" key="1">
    <citation type="journal article" date="2014" name="Agronomy (Basel)">
        <title>A Draft Genome Sequence for Ensete ventricosum, the Drought-Tolerant Tree Against Hunger.</title>
        <authorList>
            <person name="Harrison J."/>
            <person name="Moore K.A."/>
            <person name="Paszkiewicz K."/>
            <person name="Jones T."/>
            <person name="Grant M."/>
            <person name="Ambacheew D."/>
            <person name="Muzemil S."/>
            <person name="Studholme D.J."/>
        </authorList>
    </citation>
    <scope>NUCLEOTIDE SEQUENCE [LARGE SCALE GENOMIC DNA]</scope>
</reference>
<feature type="region of interest" description="Disordered" evidence="1">
    <location>
        <begin position="222"/>
        <end position="241"/>
    </location>
</feature>
<dbReference type="EMBL" id="AMZH03015222">
    <property type="protein sequence ID" value="RRT46412.1"/>
    <property type="molecule type" value="Genomic_DNA"/>
</dbReference>
<evidence type="ECO:0000256" key="1">
    <source>
        <dbReference type="SAM" id="MobiDB-lite"/>
    </source>
</evidence>
<name>A0A426Y3T6_ENSVE</name>
<sequence>MGASGCSALLPWLKGTLGYEGAPRVAVGEEALMSFGIARPYRRCQSLAHHSSPTLISRPPLLSLSLLPIVGPTLLSSAHLSPAAPSHSLRRCLAALNRYPSFLLICHRPTLLILLLSAGQLSSEHNQHRHSFRSNRPALFLHYYRPPPLNYQQQRCYFAAPHLLGAPHDADASSLTVATATASNRAPCCYTSLLPPLHLLTATSAHCSSLGCRNNRYPSLPPPSLATTTAPPSPTSFSTYW</sequence>
<comment type="caution">
    <text evidence="2">The sequence shown here is derived from an EMBL/GenBank/DDBJ whole genome shotgun (WGS) entry which is preliminary data.</text>
</comment>